<name>A0A1H1H6S5_9BURK</name>
<evidence type="ECO:0000313" key="2">
    <source>
        <dbReference type="Proteomes" id="UP000183487"/>
    </source>
</evidence>
<proteinExistence type="predicted"/>
<dbReference type="EMBL" id="FNKP01000002">
    <property type="protein sequence ID" value="SDR21114.1"/>
    <property type="molecule type" value="Genomic_DNA"/>
</dbReference>
<keyword evidence="2" id="KW-1185">Reference proteome</keyword>
<organism evidence="1 2">
    <name type="scientific">Paraburkholderia fungorum</name>
    <dbReference type="NCBI Taxonomy" id="134537"/>
    <lineage>
        <taxon>Bacteria</taxon>
        <taxon>Pseudomonadati</taxon>
        <taxon>Pseudomonadota</taxon>
        <taxon>Betaproteobacteria</taxon>
        <taxon>Burkholderiales</taxon>
        <taxon>Burkholderiaceae</taxon>
        <taxon>Paraburkholderia</taxon>
    </lineage>
</organism>
<sequence>MRLQRCMKTPERMRVLLADFEAAGSAHLIDDVSPLGASAAMNPFRTSIRMACQLVMTGLVVLTSSAYAQGVLAPQAQTGSSNSLALAATAAGVRQCLPALTALSALGVQGASQNDVLFDWDRTRTGNSVVFSLIGLGLPTGNAALSITGVPEADGSCSVSAERISVAPMGCPAVAKKELAGYQSTRLLPHMTVYTDAKQPGSSVSLIDSPASCLVIRRYVKFSAGSSAPVR</sequence>
<reference evidence="2" key="1">
    <citation type="submission" date="2016-10" db="EMBL/GenBank/DDBJ databases">
        <authorList>
            <person name="Varghese N."/>
        </authorList>
    </citation>
    <scope>NUCLEOTIDE SEQUENCE [LARGE SCALE GENOMIC DNA]</scope>
    <source>
        <strain evidence="2">GAS106B</strain>
    </source>
</reference>
<protein>
    <submittedName>
        <fullName evidence="1">Uncharacterized protein</fullName>
    </submittedName>
</protein>
<accession>A0A1H1H6S5</accession>
<dbReference type="AlphaFoldDB" id="A0A1H1H6S5"/>
<dbReference type="Proteomes" id="UP000183487">
    <property type="component" value="Unassembled WGS sequence"/>
</dbReference>
<gene>
    <name evidence="1" type="ORF">SAMN05443245_3585</name>
</gene>
<evidence type="ECO:0000313" key="1">
    <source>
        <dbReference type="EMBL" id="SDR21114.1"/>
    </source>
</evidence>